<organism evidence="3 4">
    <name type="scientific">Glarea lozoyensis (strain ATCC 74030 / MF5533)</name>
    <dbReference type="NCBI Taxonomy" id="1104152"/>
    <lineage>
        <taxon>Eukaryota</taxon>
        <taxon>Fungi</taxon>
        <taxon>Dikarya</taxon>
        <taxon>Ascomycota</taxon>
        <taxon>Pezizomycotina</taxon>
        <taxon>Leotiomycetes</taxon>
        <taxon>Helotiales</taxon>
        <taxon>Helotiaceae</taxon>
        <taxon>Glarea</taxon>
    </lineage>
</organism>
<dbReference type="HOGENOM" id="CLU_048473_0_0_1"/>
<dbReference type="Gene3D" id="3.90.70.80">
    <property type="match status" value="1"/>
</dbReference>
<keyword evidence="4" id="KW-1185">Reference proteome</keyword>
<dbReference type="AlphaFoldDB" id="H0ES20"/>
<dbReference type="InterPro" id="IPR050704">
    <property type="entry name" value="Peptidase_C85-like"/>
</dbReference>
<feature type="compositionally biased region" description="Polar residues" evidence="1">
    <location>
        <begin position="396"/>
        <end position="405"/>
    </location>
</feature>
<evidence type="ECO:0000313" key="3">
    <source>
        <dbReference type="EMBL" id="EHK98656.1"/>
    </source>
</evidence>
<feature type="region of interest" description="Disordered" evidence="1">
    <location>
        <begin position="379"/>
        <end position="407"/>
    </location>
</feature>
<comment type="caution">
    <text evidence="3">The sequence shown here is derived from an EMBL/GenBank/DDBJ whole genome shotgun (WGS) entry which is preliminary data.</text>
</comment>
<feature type="compositionally biased region" description="Basic residues" evidence="1">
    <location>
        <begin position="74"/>
        <end position="84"/>
    </location>
</feature>
<feature type="region of interest" description="Disordered" evidence="1">
    <location>
        <begin position="63"/>
        <end position="97"/>
    </location>
</feature>
<name>H0ES20_GLAL7</name>
<dbReference type="GO" id="GO:0004843">
    <property type="term" value="F:cysteine-type deubiquitinase activity"/>
    <property type="evidence" value="ECO:0007669"/>
    <property type="project" value="TreeGrafter"/>
</dbReference>
<gene>
    <name evidence="3" type="ORF">M7I_5495</name>
</gene>
<protein>
    <submittedName>
        <fullName evidence="3">Putative OTU domain-containing protein 3</fullName>
    </submittedName>
</protein>
<dbReference type="EMBL" id="AGUE01000139">
    <property type="protein sequence ID" value="EHK98656.1"/>
    <property type="molecule type" value="Genomic_DNA"/>
</dbReference>
<feature type="compositionally biased region" description="Polar residues" evidence="1">
    <location>
        <begin position="248"/>
        <end position="267"/>
    </location>
</feature>
<reference evidence="3 4" key="1">
    <citation type="journal article" date="2012" name="Eukaryot. Cell">
        <title>Genome sequence of the fungus Glarea lozoyensis: the first genome sequence of a species from the Helotiaceae family.</title>
        <authorList>
            <person name="Youssar L."/>
            <person name="Gruening B.A."/>
            <person name="Erxleben A."/>
            <person name="Guenther S."/>
            <person name="Huettel W."/>
        </authorList>
    </citation>
    <scope>NUCLEOTIDE SEQUENCE [LARGE SCALE GENOMIC DNA]</scope>
    <source>
        <strain evidence="4">ATCC 74030 / MF5533</strain>
    </source>
</reference>
<dbReference type="OrthoDB" id="409956at2759"/>
<dbReference type="CDD" id="cd22756">
    <property type="entry name" value="OTU_OTUD3-like"/>
    <property type="match status" value="1"/>
</dbReference>
<dbReference type="PANTHER" id="PTHR12419:SF7">
    <property type="entry name" value="OTU DOMAIN-CONTAINING PROTEIN 3"/>
    <property type="match status" value="1"/>
</dbReference>
<dbReference type="InterPro" id="IPR038765">
    <property type="entry name" value="Papain-like_cys_pep_sf"/>
</dbReference>
<evidence type="ECO:0000313" key="4">
    <source>
        <dbReference type="Proteomes" id="UP000005446"/>
    </source>
</evidence>
<feature type="domain" description="OTU" evidence="2">
    <location>
        <begin position="18"/>
        <end position="174"/>
    </location>
</feature>
<evidence type="ECO:0000256" key="1">
    <source>
        <dbReference type="SAM" id="MobiDB-lite"/>
    </source>
</evidence>
<dbReference type="InParanoid" id="H0ES20"/>
<feature type="region of interest" description="Disordered" evidence="1">
    <location>
        <begin position="248"/>
        <end position="356"/>
    </location>
</feature>
<dbReference type="SUPFAM" id="SSF54001">
    <property type="entry name" value="Cysteine proteinases"/>
    <property type="match status" value="1"/>
</dbReference>
<dbReference type="PROSITE" id="PS50802">
    <property type="entry name" value="OTU"/>
    <property type="match status" value="1"/>
</dbReference>
<proteinExistence type="predicted"/>
<dbReference type="PANTHER" id="PTHR12419">
    <property type="entry name" value="OTU DOMAIN CONTAINING PROTEIN"/>
    <property type="match status" value="1"/>
</dbReference>
<dbReference type="GO" id="GO:0016579">
    <property type="term" value="P:protein deubiquitination"/>
    <property type="evidence" value="ECO:0007669"/>
    <property type="project" value="TreeGrafter"/>
</dbReference>
<accession>H0ES20</accession>
<evidence type="ECO:0000259" key="2">
    <source>
        <dbReference type="PROSITE" id="PS50802"/>
    </source>
</evidence>
<dbReference type="Proteomes" id="UP000005446">
    <property type="component" value="Unassembled WGS sequence"/>
</dbReference>
<feature type="compositionally biased region" description="Low complexity" evidence="1">
    <location>
        <begin position="338"/>
        <end position="355"/>
    </location>
</feature>
<feature type="compositionally biased region" description="Polar residues" evidence="1">
    <location>
        <begin position="86"/>
        <end position="97"/>
    </location>
</feature>
<sequence length="427" mass="47453">MAPRKASKEFPLLEANGLMTSEITGDGNCLFNALSDQMHGHEGENLAIRAKVIEEMRANPDNYKSFIPVDPRGPGRRNPKRKNKGSASESLQETPTDAQIEAAWQDHLRRMSQSGCYGDNTELVAFTKAYDVNVVVFTYQSLIYQVKAAEDGVKRPILYIALHEFEHYSTVRKIGGPSTGPPEITIGDPEAPADMNAGMEGNTIHNWQVDVVQNSLPTPVEESVIRQSIKQHKGNIDNAVTELLDSQYYSSAPGTPGNLSESGNSSFFEREQESEDEYSSCRNKRRNFDGARDAKKRVLGQQNKDRAQSVAPGTTPPRPRIILHTASQKAKLARQRQQSDSQEPTSSEPSEPSEPVTLATALREMKNMSARERKVYKKTLQKKQARVRKQEKMQSDSKLTTTSANIKRASPPVDKVLSLGKLSMIQI</sequence>
<dbReference type="InterPro" id="IPR003323">
    <property type="entry name" value="OTU_dom"/>
</dbReference>
<dbReference type="Pfam" id="PF02338">
    <property type="entry name" value="OTU"/>
    <property type="match status" value="1"/>
</dbReference>